<accession>A0A0B0NUB0</accession>
<dbReference type="Proteomes" id="UP000032142">
    <property type="component" value="Unassembled WGS sequence"/>
</dbReference>
<reference evidence="2" key="1">
    <citation type="submission" date="2014-09" db="EMBL/GenBank/DDBJ databases">
        <authorList>
            <person name="Mudge J."/>
            <person name="Ramaraj T."/>
            <person name="Lindquist I.E."/>
            <person name="Bharti A.K."/>
            <person name="Sundararajan A."/>
            <person name="Cameron C.T."/>
            <person name="Woodward J.E."/>
            <person name="May G.D."/>
            <person name="Brubaker C."/>
            <person name="Broadhvest J."/>
            <person name="Wilkins T.A."/>
        </authorList>
    </citation>
    <scope>NUCLEOTIDE SEQUENCE</scope>
    <source>
        <strain evidence="2">cv. AKA8401</strain>
    </source>
</reference>
<keyword evidence="2" id="KW-1185">Reference proteome</keyword>
<sequence>MWSARVRKSRPC</sequence>
<name>A0A0B0NUB0_GOSAR</name>
<evidence type="ECO:0000313" key="1">
    <source>
        <dbReference type="EMBL" id="KHG16435.1"/>
    </source>
</evidence>
<gene>
    <name evidence="1" type="ORF">F383_23283</name>
</gene>
<dbReference type="EMBL" id="KN406184">
    <property type="protein sequence ID" value="KHG16435.1"/>
    <property type="molecule type" value="Genomic_DNA"/>
</dbReference>
<proteinExistence type="predicted"/>
<evidence type="ECO:0000313" key="2">
    <source>
        <dbReference type="Proteomes" id="UP000032142"/>
    </source>
</evidence>
<protein>
    <submittedName>
        <fullName evidence="1">Uncharacterized protein</fullName>
    </submittedName>
</protein>
<organism evidence="1 2">
    <name type="scientific">Gossypium arboreum</name>
    <name type="common">Tree cotton</name>
    <name type="synonym">Gossypium nanking</name>
    <dbReference type="NCBI Taxonomy" id="29729"/>
    <lineage>
        <taxon>Eukaryota</taxon>
        <taxon>Viridiplantae</taxon>
        <taxon>Streptophyta</taxon>
        <taxon>Embryophyta</taxon>
        <taxon>Tracheophyta</taxon>
        <taxon>Spermatophyta</taxon>
        <taxon>Magnoliopsida</taxon>
        <taxon>eudicotyledons</taxon>
        <taxon>Gunneridae</taxon>
        <taxon>Pentapetalae</taxon>
        <taxon>rosids</taxon>
        <taxon>malvids</taxon>
        <taxon>Malvales</taxon>
        <taxon>Malvaceae</taxon>
        <taxon>Malvoideae</taxon>
        <taxon>Gossypium</taxon>
    </lineage>
</organism>